<comment type="pathway">
    <text evidence="1">Amino-acid biosynthesis; L-arginine biosynthesis; L-arginine from L-ornithine and carbamoyl phosphate: step 2/3.</text>
</comment>
<dbReference type="UniPathway" id="UPA00068">
    <property type="reaction ID" value="UER00113"/>
</dbReference>
<dbReference type="FunFam" id="3.90.1260.10:FF:000007">
    <property type="entry name" value="Argininosuccinate synthase"/>
    <property type="match status" value="1"/>
</dbReference>
<sequence length="445" mass="49246">MALSAFQSKAAVRPQKISPKAVVAPAKVSSKVRCSVKAQAKGKVNKVVLAYSGGLDTSIILKWLQDEYNCEVVTFTADLGQGEELEPARAKAEKMGVKSIFIDDLREEFVRDYVFPMFRANALYEGTYLLGTSIARPLIAKRQIEIAKQVGADAVSHGATGKGNDQVRFEVGYYSLKPDIKVIAPWREWDLLSRTKLIEYAEKNKIPVPQSKRGEPPFSMDANLLHISYEGNALEDPYVAPDESMFTRSVSPENAPDAPTTIEIEFEKGNPVAIDGVKLSPAALLTKLNEYGGKNGIGRVDLVESRFVGMKSRGVYETPGGTILAVAHRAIESITLDREEIHMKDDMTPRYAKLVYNGFWFSPERIALQSLVDKTQEFCTGAVKVKLYKGNVTVLGRKSPYSLYDKVIASFEDDKGLYNQADAGGFIKLQALRLRTLGINRHKLL</sequence>
<dbReference type="EC" id="6.3.4.5" evidence="3"/>
<keyword evidence="5" id="KW-0436">Ligase</keyword>
<keyword evidence="7" id="KW-0547">Nucleotide-binding</keyword>
<dbReference type="InterPro" id="IPR023434">
    <property type="entry name" value="Arginosuc_synth_type_1_subfam"/>
</dbReference>
<keyword evidence="8" id="KW-0067">ATP-binding</keyword>
<reference evidence="12" key="1">
    <citation type="submission" date="2021-01" db="EMBL/GenBank/DDBJ databases">
        <authorList>
            <person name="Corre E."/>
            <person name="Pelletier E."/>
            <person name="Niang G."/>
            <person name="Scheremetjew M."/>
            <person name="Finn R."/>
            <person name="Kale V."/>
            <person name="Holt S."/>
            <person name="Cochrane G."/>
            <person name="Meng A."/>
            <person name="Brown T."/>
            <person name="Cohen L."/>
        </authorList>
    </citation>
    <scope>NUCLEOTIDE SEQUENCE</scope>
    <source>
        <strain evidence="12">SAG 63-3</strain>
    </source>
</reference>
<organism evidence="12">
    <name type="scientific">Polytomella parva</name>
    <dbReference type="NCBI Taxonomy" id="51329"/>
    <lineage>
        <taxon>Eukaryota</taxon>
        <taxon>Viridiplantae</taxon>
        <taxon>Chlorophyta</taxon>
        <taxon>core chlorophytes</taxon>
        <taxon>Chlorophyceae</taxon>
        <taxon>CS clade</taxon>
        <taxon>Chlamydomonadales</taxon>
        <taxon>Chlamydomonadaceae</taxon>
        <taxon>Polytomella</taxon>
    </lineage>
</organism>
<dbReference type="NCBIfam" id="NF001770">
    <property type="entry name" value="PRK00509.1"/>
    <property type="match status" value="1"/>
</dbReference>
<dbReference type="SUPFAM" id="SSF69864">
    <property type="entry name" value="Argininosuccinate synthetase, C-terminal domain"/>
    <property type="match status" value="1"/>
</dbReference>
<dbReference type="GO" id="GO:0000053">
    <property type="term" value="P:argininosuccinate metabolic process"/>
    <property type="evidence" value="ECO:0007669"/>
    <property type="project" value="TreeGrafter"/>
</dbReference>
<dbReference type="HAMAP" id="MF_00005">
    <property type="entry name" value="Arg_succ_synth_type1"/>
    <property type="match status" value="1"/>
</dbReference>
<dbReference type="CDD" id="cd01999">
    <property type="entry name" value="ASS"/>
    <property type="match status" value="1"/>
</dbReference>
<evidence type="ECO:0000256" key="8">
    <source>
        <dbReference type="ARBA" id="ARBA00022840"/>
    </source>
</evidence>
<dbReference type="InterPro" id="IPR001518">
    <property type="entry name" value="Arginosuc_synth"/>
</dbReference>
<dbReference type="InterPro" id="IPR048267">
    <property type="entry name" value="Arginosuc_syn_N"/>
</dbReference>
<feature type="domain" description="Arginosuccinate synthase-like N-terminal" evidence="10">
    <location>
        <begin position="46"/>
        <end position="207"/>
    </location>
</feature>
<gene>
    <name evidence="12" type="ORF">PPAR00522_LOCUS6991</name>
</gene>
<keyword evidence="4" id="KW-0055">Arginine biosynthesis</keyword>
<dbReference type="PROSITE" id="PS00564">
    <property type="entry name" value="ARGININOSUCCIN_SYN_1"/>
    <property type="match status" value="1"/>
</dbReference>
<dbReference type="InterPro" id="IPR018223">
    <property type="entry name" value="Arginosuc_synth_CS"/>
</dbReference>
<dbReference type="InterPro" id="IPR014729">
    <property type="entry name" value="Rossmann-like_a/b/a_fold"/>
</dbReference>
<dbReference type="SUPFAM" id="SSF52402">
    <property type="entry name" value="Adenine nucleotide alpha hydrolases-like"/>
    <property type="match status" value="1"/>
</dbReference>
<feature type="domain" description="Arginosuccinate synthase C-terminal" evidence="11">
    <location>
        <begin position="218"/>
        <end position="435"/>
    </location>
</feature>
<dbReference type="GO" id="GO:0000050">
    <property type="term" value="P:urea cycle"/>
    <property type="evidence" value="ECO:0007669"/>
    <property type="project" value="TreeGrafter"/>
</dbReference>
<dbReference type="PANTHER" id="PTHR11587">
    <property type="entry name" value="ARGININOSUCCINATE SYNTHASE"/>
    <property type="match status" value="1"/>
</dbReference>
<dbReference type="PANTHER" id="PTHR11587:SF2">
    <property type="entry name" value="ARGININOSUCCINATE SYNTHASE"/>
    <property type="match status" value="1"/>
</dbReference>
<dbReference type="GO" id="GO:0005737">
    <property type="term" value="C:cytoplasm"/>
    <property type="evidence" value="ECO:0007669"/>
    <property type="project" value="TreeGrafter"/>
</dbReference>
<dbReference type="AlphaFoldDB" id="A0A7S0YDN8"/>
<name>A0A7S0YDN8_9CHLO</name>
<dbReference type="Pfam" id="PF20979">
    <property type="entry name" value="Arginosuc_syn_C"/>
    <property type="match status" value="1"/>
</dbReference>
<accession>A0A7S0YDN8</accession>
<evidence type="ECO:0000259" key="11">
    <source>
        <dbReference type="Pfam" id="PF20979"/>
    </source>
</evidence>
<evidence type="ECO:0000256" key="3">
    <source>
        <dbReference type="ARBA" id="ARBA00012286"/>
    </source>
</evidence>
<dbReference type="Gene3D" id="3.40.50.620">
    <property type="entry name" value="HUPs"/>
    <property type="match status" value="1"/>
</dbReference>
<evidence type="ECO:0000256" key="6">
    <source>
        <dbReference type="ARBA" id="ARBA00022605"/>
    </source>
</evidence>
<evidence type="ECO:0000256" key="5">
    <source>
        <dbReference type="ARBA" id="ARBA00022598"/>
    </source>
</evidence>
<evidence type="ECO:0000256" key="7">
    <source>
        <dbReference type="ARBA" id="ARBA00022741"/>
    </source>
</evidence>
<dbReference type="GO" id="GO:0004055">
    <property type="term" value="F:argininosuccinate synthase activity"/>
    <property type="evidence" value="ECO:0007669"/>
    <property type="project" value="UniProtKB-EC"/>
</dbReference>
<evidence type="ECO:0000256" key="2">
    <source>
        <dbReference type="ARBA" id="ARBA00011881"/>
    </source>
</evidence>
<dbReference type="GO" id="GO:0006526">
    <property type="term" value="P:L-arginine biosynthetic process"/>
    <property type="evidence" value="ECO:0007669"/>
    <property type="project" value="UniProtKB-UniPathway"/>
</dbReference>
<evidence type="ECO:0000259" key="10">
    <source>
        <dbReference type="Pfam" id="PF00764"/>
    </source>
</evidence>
<evidence type="ECO:0000313" key="12">
    <source>
        <dbReference type="EMBL" id="CAD8770590.1"/>
    </source>
</evidence>
<evidence type="ECO:0000256" key="1">
    <source>
        <dbReference type="ARBA" id="ARBA00004967"/>
    </source>
</evidence>
<dbReference type="PROSITE" id="PS00565">
    <property type="entry name" value="ARGININOSUCCIN_SYN_2"/>
    <property type="match status" value="1"/>
</dbReference>
<protein>
    <recommendedName>
        <fullName evidence="3">argininosuccinate synthase</fullName>
        <ecNumber evidence="3">6.3.4.5</ecNumber>
    </recommendedName>
    <alternativeName>
        <fullName evidence="9">Citrulline--aspartate ligase</fullName>
    </alternativeName>
</protein>
<dbReference type="Gene3D" id="3.90.1260.10">
    <property type="entry name" value="Argininosuccinate synthetase, chain A, domain 2"/>
    <property type="match status" value="1"/>
</dbReference>
<evidence type="ECO:0000256" key="4">
    <source>
        <dbReference type="ARBA" id="ARBA00022571"/>
    </source>
</evidence>
<dbReference type="GO" id="GO:0005524">
    <property type="term" value="F:ATP binding"/>
    <property type="evidence" value="ECO:0007669"/>
    <property type="project" value="UniProtKB-KW"/>
</dbReference>
<dbReference type="NCBIfam" id="TIGR00032">
    <property type="entry name" value="argG"/>
    <property type="match status" value="1"/>
</dbReference>
<dbReference type="InterPro" id="IPR024074">
    <property type="entry name" value="AS_cat/multimer_dom_body"/>
</dbReference>
<comment type="subunit">
    <text evidence="2">Homotetramer.</text>
</comment>
<evidence type="ECO:0000256" key="9">
    <source>
        <dbReference type="ARBA" id="ARBA00029916"/>
    </source>
</evidence>
<proteinExistence type="inferred from homology"/>
<dbReference type="Pfam" id="PF00764">
    <property type="entry name" value="Arginosuc_synth"/>
    <property type="match status" value="1"/>
</dbReference>
<dbReference type="Gene3D" id="1.20.5.470">
    <property type="entry name" value="Single helix bin"/>
    <property type="match status" value="1"/>
</dbReference>
<dbReference type="EMBL" id="HBFM01011034">
    <property type="protein sequence ID" value="CAD8770590.1"/>
    <property type="molecule type" value="Transcribed_RNA"/>
</dbReference>
<dbReference type="FunFam" id="3.40.50.620:FF:000019">
    <property type="entry name" value="Argininosuccinate synthase"/>
    <property type="match status" value="1"/>
</dbReference>
<keyword evidence="6" id="KW-0028">Amino-acid biosynthesis</keyword>
<dbReference type="InterPro" id="IPR048268">
    <property type="entry name" value="Arginosuc_syn_C"/>
</dbReference>